<organism evidence="1">
    <name type="scientific">Spodoptera frugiperda</name>
    <name type="common">Fall armyworm</name>
    <dbReference type="NCBI Taxonomy" id="7108"/>
    <lineage>
        <taxon>Eukaryota</taxon>
        <taxon>Metazoa</taxon>
        <taxon>Ecdysozoa</taxon>
        <taxon>Arthropoda</taxon>
        <taxon>Hexapoda</taxon>
        <taxon>Insecta</taxon>
        <taxon>Pterygota</taxon>
        <taxon>Neoptera</taxon>
        <taxon>Endopterygota</taxon>
        <taxon>Lepidoptera</taxon>
        <taxon>Glossata</taxon>
        <taxon>Ditrysia</taxon>
        <taxon>Noctuoidea</taxon>
        <taxon>Noctuidae</taxon>
        <taxon>Amphipyrinae</taxon>
        <taxon>Spodoptera</taxon>
    </lineage>
</organism>
<protein>
    <submittedName>
        <fullName evidence="1">SFRICE_000876</fullName>
    </submittedName>
</protein>
<reference evidence="1" key="1">
    <citation type="submission" date="2016-07" db="EMBL/GenBank/DDBJ databases">
        <authorList>
            <person name="Bretaudeau A."/>
        </authorList>
    </citation>
    <scope>NUCLEOTIDE SEQUENCE</scope>
    <source>
        <strain evidence="1">Rice</strain>
        <tissue evidence="1">Whole body</tissue>
    </source>
</reference>
<proteinExistence type="predicted"/>
<sequence>MQKSLKKRDCPVAELPDKRSRVRFPGRTNYYYWAFFVVARSLVFCPVDDNRITPYYMGLKTQMVKSSPFRPHGWRSGWLPCNMSRVRFPHGTTLCVIHKLLCRIWVSYCVCELG</sequence>
<dbReference type="AlphaFoldDB" id="A0A2H1VUX3"/>
<name>A0A2H1VUX3_SPOFR</name>
<evidence type="ECO:0000313" key="1">
    <source>
        <dbReference type="EMBL" id="SOQ44645.1"/>
    </source>
</evidence>
<dbReference type="EMBL" id="ODYU01004598">
    <property type="protein sequence ID" value="SOQ44645.1"/>
    <property type="molecule type" value="Genomic_DNA"/>
</dbReference>
<accession>A0A2H1VUX3</accession>
<gene>
    <name evidence="1" type="ORF">SFRICE_000876</name>
</gene>